<dbReference type="EMBL" id="JAQFWP010000012">
    <property type="protein sequence ID" value="MDA2804660.1"/>
    <property type="molecule type" value="Genomic_DNA"/>
</dbReference>
<feature type="signal peptide" evidence="1">
    <location>
        <begin position="1"/>
        <end position="27"/>
    </location>
</feature>
<gene>
    <name evidence="2" type="ORF">O4U47_09065</name>
</gene>
<evidence type="ECO:0000313" key="3">
    <source>
        <dbReference type="Proteomes" id="UP001165685"/>
    </source>
</evidence>
<dbReference type="Proteomes" id="UP001165685">
    <property type="component" value="Unassembled WGS sequence"/>
</dbReference>
<comment type="caution">
    <text evidence="2">The sequence shown here is derived from an EMBL/GenBank/DDBJ whole genome shotgun (WGS) entry which is preliminary data.</text>
</comment>
<reference evidence="2" key="1">
    <citation type="submission" date="2023-01" db="EMBL/GenBank/DDBJ databases">
        <title>Draft genome sequence of Nocardiopsis sp. LSu2-4 isolated from halophytes.</title>
        <authorList>
            <person name="Duangmal K."/>
            <person name="Chantavorakit T."/>
        </authorList>
    </citation>
    <scope>NUCLEOTIDE SEQUENCE</scope>
    <source>
        <strain evidence="2">LSu2-4</strain>
    </source>
</reference>
<keyword evidence="1" id="KW-0732">Signal</keyword>
<feature type="chain" id="PRO_5045053527" description="DUF320 domain-containing protein" evidence="1">
    <location>
        <begin position="28"/>
        <end position="80"/>
    </location>
</feature>
<evidence type="ECO:0000313" key="2">
    <source>
        <dbReference type="EMBL" id="MDA2804660.1"/>
    </source>
</evidence>
<name>A0ABT4TJ22_9ACTN</name>
<protein>
    <recommendedName>
        <fullName evidence="4">DUF320 domain-containing protein</fullName>
    </recommendedName>
</protein>
<keyword evidence="3" id="KW-1185">Reference proteome</keyword>
<dbReference type="RefSeq" id="WP_270677219.1">
    <property type="nucleotide sequence ID" value="NZ_JAQFWP010000012.1"/>
</dbReference>
<evidence type="ECO:0000256" key="1">
    <source>
        <dbReference type="SAM" id="SignalP"/>
    </source>
</evidence>
<sequence>MLKKTIAAGAVAAASAAVLAAGAPAFADVNSGSSGNGSVVSGNVAHIDANVGANGCGNATAILGQANGNCWNSGVMVIDG</sequence>
<evidence type="ECO:0008006" key="4">
    <source>
        <dbReference type="Google" id="ProtNLM"/>
    </source>
</evidence>
<organism evidence="2 3">
    <name type="scientific">Nocardiopsis suaedae</name>
    <dbReference type="NCBI Taxonomy" id="3018444"/>
    <lineage>
        <taxon>Bacteria</taxon>
        <taxon>Bacillati</taxon>
        <taxon>Actinomycetota</taxon>
        <taxon>Actinomycetes</taxon>
        <taxon>Streptosporangiales</taxon>
        <taxon>Nocardiopsidaceae</taxon>
        <taxon>Nocardiopsis</taxon>
    </lineage>
</organism>
<proteinExistence type="predicted"/>
<accession>A0ABT4TJ22</accession>